<dbReference type="Pfam" id="PF01578">
    <property type="entry name" value="Cytochrom_C_asm"/>
    <property type="match status" value="1"/>
</dbReference>
<feature type="transmembrane region" description="Helical" evidence="6">
    <location>
        <begin position="108"/>
        <end position="129"/>
    </location>
</feature>
<reference evidence="8" key="1">
    <citation type="journal article" date="2020" name="mSystems">
        <title>Genome- and Community-Level Interaction Insights into Carbon Utilization and Element Cycling Functions of Hydrothermarchaeota in Hydrothermal Sediment.</title>
        <authorList>
            <person name="Zhou Z."/>
            <person name="Liu Y."/>
            <person name="Xu W."/>
            <person name="Pan J."/>
            <person name="Luo Z.H."/>
            <person name="Li M."/>
        </authorList>
    </citation>
    <scope>NUCLEOTIDE SEQUENCE [LARGE SCALE GENOMIC DNA]</scope>
    <source>
        <strain evidence="8">SpSt-1233</strain>
    </source>
</reference>
<sequence length="136" mass="14848">IHVTLAALSEGAFILAAGAGIVYLVKGKEGGGRLPDRDVLEELISRSIRIGYPLFTVGALFAGAVWAQRAWGAFWSWDPKETGSLVIWLFYTLLLHQDVRGRWRGRTLALLSIAGLVIIILSFLGNLFLGGLHAYI</sequence>
<dbReference type="Proteomes" id="UP000886069">
    <property type="component" value="Unassembled WGS sequence"/>
</dbReference>
<dbReference type="GO" id="GO:0017004">
    <property type="term" value="P:cytochrome complex assembly"/>
    <property type="evidence" value="ECO:0007669"/>
    <property type="project" value="UniProtKB-KW"/>
</dbReference>
<keyword evidence="5 6" id="KW-0472">Membrane</keyword>
<evidence type="ECO:0000256" key="4">
    <source>
        <dbReference type="ARBA" id="ARBA00022989"/>
    </source>
</evidence>
<feature type="transmembrane region" description="Helical" evidence="6">
    <location>
        <begin position="50"/>
        <end position="67"/>
    </location>
</feature>
<evidence type="ECO:0000256" key="3">
    <source>
        <dbReference type="ARBA" id="ARBA00022748"/>
    </source>
</evidence>
<evidence type="ECO:0000313" key="8">
    <source>
        <dbReference type="EMBL" id="HER43401.1"/>
    </source>
</evidence>
<dbReference type="GO" id="GO:0005886">
    <property type="term" value="C:plasma membrane"/>
    <property type="evidence" value="ECO:0007669"/>
    <property type="project" value="TreeGrafter"/>
</dbReference>
<feature type="transmembrane region" description="Helical" evidence="6">
    <location>
        <begin position="79"/>
        <end position="96"/>
    </location>
</feature>
<evidence type="ECO:0000256" key="2">
    <source>
        <dbReference type="ARBA" id="ARBA00022692"/>
    </source>
</evidence>
<keyword evidence="4 6" id="KW-1133">Transmembrane helix</keyword>
<name>A0A7V2AUC1_UNCEI</name>
<evidence type="ECO:0000256" key="5">
    <source>
        <dbReference type="ARBA" id="ARBA00023136"/>
    </source>
</evidence>
<dbReference type="EMBL" id="DSEC01000212">
    <property type="protein sequence ID" value="HER43401.1"/>
    <property type="molecule type" value="Genomic_DNA"/>
</dbReference>
<proteinExistence type="predicted"/>
<comment type="subcellular location">
    <subcellularLocation>
        <location evidence="1">Membrane</location>
        <topology evidence="1">Multi-pass membrane protein</topology>
    </subcellularLocation>
</comment>
<dbReference type="AlphaFoldDB" id="A0A7V2AUC1"/>
<keyword evidence="2 6" id="KW-0812">Transmembrane</keyword>
<evidence type="ECO:0000256" key="1">
    <source>
        <dbReference type="ARBA" id="ARBA00004141"/>
    </source>
</evidence>
<protein>
    <submittedName>
        <fullName evidence="8">C-type cytochrome biogenesis protein CcsB</fullName>
    </submittedName>
</protein>
<accession>A0A7V2AUC1</accession>
<dbReference type="GO" id="GO:0020037">
    <property type="term" value="F:heme binding"/>
    <property type="evidence" value="ECO:0007669"/>
    <property type="project" value="InterPro"/>
</dbReference>
<organism evidence="8">
    <name type="scientific">Eiseniibacteriota bacterium</name>
    <dbReference type="NCBI Taxonomy" id="2212470"/>
    <lineage>
        <taxon>Bacteria</taxon>
        <taxon>Candidatus Eiseniibacteriota</taxon>
    </lineage>
</organism>
<evidence type="ECO:0000259" key="7">
    <source>
        <dbReference type="Pfam" id="PF01578"/>
    </source>
</evidence>
<gene>
    <name evidence="8" type="ORF">ENO08_02970</name>
</gene>
<comment type="caution">
    <text evidence="8">The sequence shown here is derived from an EMBL/GenBank/DDBJ whole genome shotgun (WGS) entry which is preliminary data.</text>
</comment>
<dbReference type="PANTHER" id="PTHR30071">
    <property type="entry name" value="HEME EXPORTER PROTEIN C"/>
    <property type="match status" value="1"/>
</dbReference>
<evidence type="ECO:0000256" key="6">
    <source>
        <dbReference type="SAM" id="Phobius"/>
    </source>
</evidence>
<feature type="non-terminal residue" evidence="8">
    <location>
        <position position="1"/>
    </location>
</feature>
<dbReference type="InterPro" id="IPR045062">
    <property type="entry name" value="Cyt_c_biogenesis_CcsA/CcmC"/>
</dbReference>
<dbReference type="InterPro" id="IPR002541">
    <property type="entry name" value="Cyt_c_assembly"/>
</dbReference>
<feature type="domain" description="Cytochrome c assembly protein" evidence="7">
    <location>
        <begin position="1"/>
        <end position="133"/>
    </location>
</feature>
<keyword evidence="3" id="KW-0201">Cytochrome c-type biogenesis</keyword>
<feature type="transmembrane region" description="Helical" evidence="6">
    <location>
        <begin position="6"/>
        <end position="25"/>
    </location>
</feature>
<dbReference type="PANTHER" id="PTHR30071:SF1">
    <property type="entry name" value="CYTOCHROME B_B6 PROTEIN-RELATED"/>
    <property type="match status" value="1"/>
</dbReference>